<evidence type="ECO:0000313" key="2">
    <source>
        <dbReference type="Proteomes" id="UP000785679"/>
    </source>
</evidence>
<gene>
    <name evidence="1" type="ORF">FGO68_gene6307</name>
</gene>
<proteinExistence type="predicted"/>
<dbReference type="Proteomes" id="UP000785679">
    <property type="component" value="Unassembled WGS sequence"/>
</dbReference>
<organism evidence="1 2">
    <name type="scientific">Halteria grandinella</name>
    <dbReference type="NCBI Taxonomy" id="5974"/>
    <lineage>
        <taxon>Eukaryota</taxon>
        <taxon>Sar</taxon>
        <taxon>Alveolata</taxon>
        <taxon>Ciliophora</taxon>
        <taxon>Intramacronucleata</taxon>
        <taxon>Spirotrichea</taxon>
        <taxon>Stichotrichia</taxon>
        <taxon>Sporadotrichida</taxon>
        <taxon>Halteriidae</taxon>
        <taxon>Halteria</taxon>
    </lineage>
</organism>
<accession>A0A8J8NQX1</accession>
<sequence length="90" mass="9903">MQTPLARPSRRPSETAAQPYLLSKGHAQASLKWAGTIYYQIALVLTWGLSRLQVEWVSCKVLGVWHGLHIMTKLVLGGSSTMCDSGSLDF</sequence>
<comment type="caution">
    <text evidence="1">The sequence shown here is derived from an EMBL/GenBank/DDBJ whole genome shotgun (WGS) entry which is preliminary data.</text>
</comment>
<dbReference type="EMBL" id="RRYP01008235">
    <property type="protein sequence ID" value="TNV79917.1"/>
    <property type="molecule type" value="Genomic_DNA"/>
</dbReference>
<evidence type="ECO:0000313" key="1">
    <source>
        <dbReference type="EMBL" id="TNV79917.1"/>
    </source>
</evidence>
<dbReference type="AlphaFoldDB" id="A0A8J8NQX1"/>
<protein>
    <submittedName>
        <fullName evidence="1">Uncharacterized protein</fullName>
    </submittedName>
</protein>
<keyword evidence="2" id="KW-1185">Reference proteome</keyword>
<reference evidence="1" key="1">
    <citation type="submission" date="2019-06" db="EMBL/GenBank/DDBJ databases">
        <authorList>
            <person name="Zheng W."/>
        </authorList>
    </citation>
    <scope>NUCLEOTIDE SEQUENCE</scope>
    <source>
        <strain evidence="1">QDHG01</strain>
    </source>
</reference>
<name>A0A8J8NQX1_HALGN</name>